<protein>
    <recommendedName>
        <fullName evidence="4">MAM domain-containing protein</fullName>
    </recommendedName>
</protein>
<dbReference type="GO" id="GO:0016020">
    <property type="term" value="C:membrane"/>
    <property type="evidence" value="ECO:0007669"/>
    <property type="project" value="InterPro"/>
</dbReference>
<evidence type="ECO:0000256" key="3">
    <source>
        <dbReference type="SAM" id="SignalP"/>
    </source>
</evidence>
<feature type="transmembrane region" description="Helical" evidence="2">
    <location>
        <begin position="511"/>
        <end position="534"/>
    </location>
</feature>
<dbReference type="AlphaFoldDB" id="A0AAV2SMC2"/>
<feature type="chain" id="PRO_5043932059" description="MAM domain-containing protein" evidence="3">
    <location>
        <begin position="21"/>
        <end position="596"/>
    </location>
</feature>
<organism evidence="5 6">
    <name type="scientific">Meganyctiphanes norvegica</name>
    <name type="common">Northern krill</name>
    <name type="synonym">Thysanopoda norvegica</name>
    <dbReference type="NCBI Taxonomy" id="48144"/>
    <lineage>
        <taxon>Eukaryota</taxon>
        <taxon>Metazoa</taxon>
        <taxon>Ecdysozoa</taxon>
        <taxon>Arthropoda</taxon>
        <taxon>Crustacea</taxon>
        <taxon>Multicrustacea</taxon>
        <taxon>Malacostraca</taxon>
        <taxon>Eumalacostraca</taxon>
        <taxon>Eucarida</taxon>
        <taxon>Euphausiacea</taxon>
        <taxon>Euphausiidae</taxon>
        <taxon>Meganyctiphanes</taxon>
    </lineage>
</organism>
<dbReference type="EMBL" id="CAXKWB010075047">
    <property type="protein sequence ID" value="CAL4198980.1"/>
    <property type="molecule type" value="Genomic_DNA"/>
</dbReference>
<keyword evidence="6" id="KW-1185">Reference proteome</keyword>
<feature type="signal peptide" evidence="3">
    <location>
        <begin position="1"/>
        <end position="20"/>
    </location>
</feature>
<feature type="compositionally biased region" description="Low complexity" evidence="1">
    <location>
        <begin position="182"/>
        <end position="194"/>
    </location>
</feature>
<evidence type="ECO:0000256" key="2">
    <source>
        <dbReference type="SAM" id="Phobius"/>
    </source>
</evidence>
<dbReference type="PROSITE" id="PS50060">
    <property type="entry name" value="MAM_2"/>
    <property type="match status" value="1"/>
</dbReference>
<dbReference type="InterPro" id="IPR013320">
    <property type="entry name" value="ConA-like_dom_sf"/>
</dbReference>
<dbReference type="PANTHER" id="PTHR23282">
    <property type="entry name" value="APICAL ENDOSOMAL GLYCOPROTEIN PRECURSOR"/>
    <property type="match status" value="1"/>
</dbReference>
<evidence type="ECO:0000256" key="1">
    <source>
        <dbReference type="SAM" id="MobiDB-lite"/>
    </source>
</evidence>
<dbReference type="SUPFAM" id="SSF49899">
    <property type="entry name" value="Concanavalin A-like lectins/glucanases"/>
    <property type="match status" value="1"/>
</dbReference>
<proteinExistence type="predicted"/>
<sequence>MTVCKLTYATLLVLPTYVSEVSTTNRSKADWRKKYSRLFCSNVLPSAITKNTLMKLLCHQGPTLGVPEEFECKWVPLDIMVLLKAGVITNNVWKADVVVHRDQELKFFKGSLLNIKYKMYHYPEGRSGLPHRPQQLAPGLPCRGDRIPQEEVEMTCDFEDSGICGWEVENSPPNQGWKRRQGGPTMPGSTTPSTDHSTGTNMGHFMLVDAAAMGTKAQLFSPVFSPPTEAPTCFVFYYYIQKHSQSKISVLFKSDNVSIDSRTPSINLTGDSGRAGEDGWTMYYFDLNDYIILEQHFQSIVGFFPRLCYTNAKVFNKVDQTNLHDALQKGSQCIEYELEYEEQQNPPDTAAIMSTASSIYMTENTSYSEETITTTNQDEETVTYHMQSDDLLNTTSTISTDDTTTHATTTLSTNEINSKPATVNEGTTSAIPTTITKKITPSTSMDILTTPELTTVEKTVTKTSSLSANSSSTVVPEIITTSTPDVSSTSNIGKTTSEDVKNKTSKYSKGALLAIAVLILVLCILGVIAISVVIKKYREYAKEDKLLENSEGSNTSIRFSYRREGGGRGGGGGRVGPEVGLPTVNFYGYENPGTPV</sequence>
<dbReference type="Gene3D" id="2.60.120.200">
    <property type="match status" value="1"/>
</dbReference>
<evidence type="ECO:0000313" key="6">
    <source>
        <dbReference type="Proteomes" id="UP001497623"/>
    </source>
</evidence>
<keyword evidence="2" id="KW-0812">Transmembrane</keyword>
<reference evidence="5 6" key="1">
    <citation type="submission" date="2024-05" db="EMBL/GenBank/DDBJ databases">
        <authorList>
            <person name="Wallberg A."/>
        </authorList>
    </citation>
    <scope>NUCLEOTIDE SEQUENCE [LARGE SCALE GENOMIC DNA]</scope>
</reference>
<dbReference type="InterPro" id="IPR000998">
    <property type="entry name" value="MAM_dom"/>
</dbReference>
<keyword evidence="2" id="KW-0472">Membrane</keyword>
<name>A0AAV2SMC2_MEGNR</name>
<dbReference type="Pfam" id="PF00629">
    <property type="entry name" value="MAM"/>
    <property type="match status" value="1"/>
</dbReference>
<comment type="caution">
    <text evidence="5">The sequence shown here is derived from an EMBL/GenBank/DDBJ whole genome shotgun (WGS) entry which is preliminary data.</text>
</comment>
<dbReference type="Proteomes" id="UP001497623">
    <property type="component" value="Unassembled WGS sequence"/>
</dbReference>
<dbReference type="PANTHER" id="PTHR23282:SF101">
    <property type="entry name" value="MAM DOMAIN-CONTAINING PROTEIN"/>
    <property type="match status" value="1"/>
</dbReference>
<feature type="non-terminal residue" evidence="5">
    <location>
        <position position="596"/>
    </location>
</feature>
<dbReference type="CDD" id="cd06263">
    <property type="entry name" value="MAM"/>
    <property type="match status" value="1"/>
</dbReference>
<keyword evidence="3" id="KW-0732">Signal</keyword>
<keyword evidence="2" id="KW-1133">Transmembrane helix</keyword>
<dbReference type="SMART" id="SM00137">
    <property type="entry name" value="MAM"/>
    <property type="match status" value="1"/>
</dbReference>
<gene>
    <name evidence="5" type="ORF">MNOR_LOCUS37405</name>
</gene>
<evidence type="ECO:0000313" key="5">
    <source>
        <dbReference type="EMBL" id="CAL4198980.1"/>
    </source>
</evidence>
<dbReference type="InterPro" id="IPR051560">
    <property type="entry name" value="MAM_domain-containing"/>
</dbReference>
<accession>A0AAV2SMC2</accession>
<evidence type="ECO:0000259" key="4">
    <source>
        <dbReference type="PROSITE" id="PS50060"/>
    </source>
</evidence>
<feature type="domain" description="MAM" evidence="4">
    <location>
        <begin position="154"/>
        <end position="335"/>
    </location>
</feature>
<feature type="region of interest" description="Disordered" evidence="1">
    <location>
        <begin position="170"/>
        <end position="198"/>
    </location>
</feature>